<gene>
    <name evidence="2" type="ORF">TeGR_g7358</name>
</gene>
<feature type="domain" description="CRAL-TRIO" evidence="1">
    <location>
        <begin position="1"/>
        <end position="169"/>
    </location>
</feature>
<proteinExistence type="predicted"/>
<accession>A0ABQ6MFE6</accession>
<dbReference type="SMART" id="SM00516">
    <property type="entry name" value="SEC14"/>
    <property type="match status" value="1"/>
</dbReference>
<evidence type="ECO:0000259" key="1">
    <source>
        <dbReference type="PROSITE" id="PS50191"/>
    </source>
</evidence>
<dbReference type="PANTHER" id="PTHR45657">
    <property type="entry name" value="CRAL-TRIO DOMAIN-CONTAINING PROTEIN YKL091C-RELATED"/>
    <property type="match status" value="1"/>
</dbReference>
<sequence>MKRYYPMYVCGRTKLGSVVYYENMGEINMGKLHEHGVTVPTLLKHYQYQTSFVFEKLAPGPDSKLLTVFDARGISLANLRGDAARFLLAASKENQDGNAHRNAGIVIANAPSWFSSAWSVLAKINAFNADTLKKTQILTEGSQTNLYLQSVIPLDQLPDKYGGGLVVTGGAGGVWDCKEEVLLREHVYSLEENRREQAGREAGIGDCPERRRWAECSATT</sequence>
<dbReference type="InterPro" id="IPR051026">
    <property type="entry name" value="PI/PC_transfer"/>
</dbReference>
<dbReference type="SUPFAM" id="SSF52087">
    <property type="entry name" value="CRAL/TRIO domain"/>
    <property type="match status" value="1"/>
</dbReference>
<comment type="caution">
    <text evidence="2">The sequence shown here is derived from an EMBL/GenBank/DDBJ whole genome shotgun (WGS) entry which is preliminary data.</text>
</comment>
<dbReference type="EMBL" id="BRYB01004061">
    <property type="protein sequence ID" value="GMI25092.1"/>
    <property type="molecule type" value="Genomic_DNA"/>
</dbReference>
<protein>
    <recommendedName>
        <fullName evidence="1">CRAL-TRIO domain-containing protein</fullName>
    </recommendedName>
</protein>
<dbReference type="PROSITE" id="PS50191">
    <property type="entry name" value="CRAL_TRIO"/>
    <property type="match status" value="1"/>
</dbReference>
<dbReference type="PANTHER" id="PTHR45657:SF1">
    <property type="entry name" value="CRAL-TRIO DOMAIN-CONTAINING PROTEIN YKL091C-RELATED"/>
    <property type="match status" value="1"/>
</dbReference>
<evidence type="ECO:0000313" key="3">
    <source>
        <dbReference type="Proteomes" id="UP001165060"/>
    </source>
</evidence>
<dbReference type="Proteomes" id="UP001165060">
    <property type="component" value="Unassembled WGS sequence"/>
</dbReference>
<organism evidence="2 3">
    <name type="scientific">Tetraparma gracilis</name>
    <dbReference type="NCBI Taxonomy" id="2962635"/>
    <lineage>
        <taxon>Eukaryota</taxon>
        <taxon>Sar</taxon>
        <taxon>Stramenopiles</taxon>
        <taxon>Ochrophyta</taxon>
        <taxon>Bolidophyceae</taxon>
        <taxon>Parmales</taxon>
        <taxon>Triparmaceae</taxon>
        <taxon>Tetraparma</taxon>
    </lineage>
</organism>
<keyword evidence="3" id="KW-1185">Reference proteome</keyword>
<dbReference type="InterPro" id="IPR036865">
    <property type="entry name" value="CRAL-TRIO_dom_sf"/>
</dbReference>
<reference evidence="2 3" key="1">
    <citation type="journal article" date="2023" name="Commun. Biol.">
        <title>Genome analysis of Parmales, the sister group of diatoms, reveals the evolutionary specialization of diatoms from phago-mixotrophs to photoautotrophs.</title>
        <authorList>
            <person name="Ban H."/>
            <person name="Sato S."/>
            <person name="Yoshikawa S."/>
            <person name="Yamada K."/>
            <person name="Nakamura Y."/>
            <person name="Ichinomiya M."/>
            <person name="Sato N."/>
            <person name="Blanc-Mathieu R."/>
            <person name="Endo H."/>
            <person name="Kuwata A."/>
            <person name="Ogata H."/>
        </authorList>
    </citation>
    <scope>NUCLEOTIDE SEQUENCE [LARGE SCALE GENOMIC DNA]</scope>
</reference>
<dbReference type="Pfam" id="PF00650">
    <property type="entry name" value="CRAL_TRIO"/>
    <property type="match status" value="1"/>
</dbReference>
<evidence type="ECO:0000313" key="2">
    <source>
        <dbReference type="EMBL" id="GMI25092.1"/>
    </source>
</evidence>
<dbReference type="CDD" id="cd00170">
    <property type="entry name" value="SEC14"/>
    <property type="match status" value="1"/>
</dbReference>
<dbReference type="InterPro" id="IPR001251">
    <property type="entry name" value="CRAL-TRIO_dom"/>
</dbReference>
<dbReference type="Gene3D" id="3.40.525.10">
    <property type="entry name" value="CRAL-TRIO lipid binding domain"/>
    <property type="match status" value="1"/>
</dbReference>
<name>A0ABQ6MFE6_9STRA</name>